<proteinExistence type="predicted"/>
<dbReference type="AlphaFoldDB" id="A0A174N9H8"/>
<dbReference type="CDD" id="cd00093">
    <property type="entry name" value="HTH_XRE"/>
    <property type="match status" value="1"/>
</dbReference>
<dbReference type="Gene3D" id="1.10.260.40">
    <property type="entry name" value="lambda repressor-like DNA-binding domains"/>
    <property type="match status" value="1"/>
</dbReference>
<dbReference type="EMBL" id="CYZU01000107">
    <property type="protein sequence ID" value="CUP43030.1"/>
    <property type="molecule type" value="Genomic_DNA"/>
</dbReference>
<evidence type="ECO:0000313" key="3">
    <source>
        <dbReference type="Proteomes" id="UP000095544"/>
    </source>
</evidence>
<sequence>MNLKELRLKAGLTQAEMSELFEIPKRTIGNWESGSRKCPGYVEKLVKEKLEDMIMNTNILGQKGYYANVKSTGTDGIYWGFSVKEEHGTAFTVEMAKELLALANAEYKKGCPAGYDKSAYNPDKDFAYIRYDMSNYKDAGDGHMVLIGDKKVGTYDAVKNLLRIFKNDDPIYENNNGTICRDTVAMMDDGGNML</sequence>
<evidence type="ECO:0000259" key="1">
    <source>
        <dbReference type="PROSITE" id="PS50943"/>
    </source>
</evidence>
<dbReference type="SUPFAM" id="SSF47413">
    <property type="entry name" value="lambda repressor-like DNA-binding domains"/>
    <property type="match status" value="1"/>
</dbReference>
<dbReference type="SMART" id="SM00530">
    <property type="entry name" value="HTH_XRE"/>
    <property type="match status" value="1"/>
</dbReference>
<dbReference type="OrthoDB" id="9774673at2"/>
<dbReference type="PROSITE" id="PS50943">
    <property type="entry name" value="HTH_CROC1"/>
    <property type="match status" value="1"/>
</dbReference>
<dbReference type="Pfam" id="PF01381">
    <property type="entry name" value="HTH_3"/>
    <property type="match status" value="1"/>
</dbReference>
<dbReference type="InterPro" id="IPR010982">
    <property type="entry name" value="Lambda_DNA-bd_dom_sf"/>
</dbReference>
<protein>
    <submittedName>
        <fullName evidence="2">Putative zinc finger/helix-turn-helix protein, YgiT family</fullName>
    </submittedName>
</protein>
<reference evidence="2 3" key="1">
    <citation type="submission" date="2015-09" db="EMBL/GenBank/DDBJ databases">
        <authorList>
            <consortium name="Pathogen Informatics"/>
        </authorList>
    </citation>
    <scope>NUCLEOTIDE SEQUENCE [LARGE SCALE GENOMIC DNA]</scope>
    <source>
        <strain evidence="2 3">2789STDY5834876</strain>
    </source>
</reference>
<gene>
    <name evidence="2" type="ORF">ERS852491_05129</name>
</gene>
<name>A0A174N9H8_9FIRM</name>
<organism evidence="2 3">
    <name type="scientific">Faecalicatena contorta</name>
    <dbReference type="NCBI Taxonomy" id="39482"/>
    <lineage>
        <taxon>Bacteria</taxon>
        <taxon>Bacillati</taxon>
        <taxon>Bacillota</taxon>
        <taxon>Clostridia</taxon>
        <taxon>Lachnospirales</taxon>
        <taxon>Lachnospiraceae</taxon>
        <taxon>Faecalicatena</taxon>
    </lineage>
</organism>
<dbReference type="RefSeq" id="WP_055155384.1">
    <property type="nucleotide sequence ID" value="NZ_CYZU01000107.1"/>
</dbReference>
<dbReference type="Proteomes" id="UP000095544">
    <property type="component" value="Unassembled WGS sequence"/>
</dbReference>
<feature type="domain" description="HTH cro/C1-type" evidence="1">
    <location>
        <begin position="3"/>
        <end position="37"/>
    </location>
</feature>
<accession>A0A174N9H8</accession>
<dbReference type="STRING" id="39482.ERS852491_05129"/>
<dbReference type="InterPro" id="IPR001387">
    <property type="entry name" value="Cro/C1-type_HTH"/>
</dbReference>
<dbReference type="GO" id="GO:0003677">
    <property type="term" value="F:DNA binding"/>
    <property type="evidence" value="ECO:0007669"/>
    <property type="project" value="InterPro"/>
</dbReference>
<evidence type="ECO:0000313" key="2">
    <source>
        <dbReference type="EMBL" id="CUP43030.1"/>
    </source>
</evidence>